<gene>
    <name evidence="2" type="ORF">D0865_05281</name>
</gene>
<comment type="caution">
    <text evidence="2">The sequence shown here is derived from an EMBL/GenBank/DDBJ whole genome shotgun (WGS) entry which is preliminary data.</text>
</comment>
<feature type="compositionally biased region" description="Basic and acidic residues" evidence="1">
    <location>
        <begin position="888"/>
        <end position="899"/>
    </location>
</feature>
<feature type="region of interest" description="Disordered" evidence="1">
    <location>
        <begin position="878"/>
        <end position="935"/>
    </location>
</feature>
<dbReference type="OrthoDB" id="3650630at2759"/>
<feature type="region of interest" description="Disordered" evidence="1">
    <location>
        <begin position="367"/>
        <end position="391"/>
    </location>
</feature>
<evidence type="ECO:0000313" key="3">
    <source>
        <dbReference type="Proteomes" id="UP000270230"/>
    </source>
</evidence>
<feature type="region of interest" description="Disordered" evidence="1">
    <location>
        <begin position="1"/>
        <end position="73"/>
    </location>
</feature>
<feature type="region of interest" description="Disordered" evidence="1">
    <location>
        <begin position="981"/>
        <end position="1002"/>
    </location>
</feature>
<protein>
    <submittedName>
        <fullName evidence="2">Uncharacterized protein</fullName>
    </submittedName>
</protein>
<reference evidence="2 3" key="1">
    <citation type="journal article" date="2018" name="BMC Genomics">
        <title>Genomic evidence for intraspecific hybridization in a clonal and extremely halotolerant yeast.</title>
        <authorList>
            <person name="Gostincar C."/>
            <person name="Stajich J.E."/>
            <person name="Zupancic J."/>
            <person name="Zalar P."/>
            <person name="Gunde-Cimerman N."/>
        </authorList>
    </citation>
    <scope>NUCLEOTIDE SEQUENCE [LARGE SCALE GENOMIC DNA]</scope>
    <source>
        <strain evidence="2 3">EXF-151</strain>
    </source>
</reference>
<feature type="region of interest" description="Disordered" evidence="1">
    <location>
        <begin position="496"/>
        <end position="589"/>
    </location>
</feature>
<dbReference type="AlphaFoldDB" id="A0A3M7CN42"/>
<proteinExistence type="predicted"/>
<dbReference type="EMBL" id="QWIN01000348">
    <property type="protein sequence ID" value="RMY53384.1"/>
    <property type="molecule type" value="Genomic_DNA"/>
</dbReference>
<name>A0A3M7CN42_HORWE</name>
<accession>A0A3M7CN42</accession>
<dbReference type="VEuPathDB" id="FungiDB:BTJ68_04423"/>
<feature type="compositionally biased region" description="Low complexity" evidence="1">
    <location>
        <begin position="911"/>
        <end position="935"/>
    </location>
</feature>
<evidence type="ECO:0000313" key="2">
    <source>
        <dbReference type="EMBL" id="RMY53384.1"/>
    </source>
</evidence>
<feature type="compositionally biased region" description="Acidic residues" evidence="1">
    <location>
        <begin position="983"/>
        <end position="996"/>
    </location>
</feature>
<evidence type="ECO:0000256" key="1">
    <source>
        <dbReference type="SAM" id="MobiDB-lite"/>
    </source>
</evidence>
<feature type="compositionally biased region" description="Basic and acidic residues" evidence="1">
    <location>
        <begin position="22"/>
        <end position="41"/>
    </location>
</feature>
<dbReference type="Proteomes" id="UP000270230">
    <property type="component" value="Unassembled WGS sequence"/>
</dbReference>
<organism evidence="2 3">
    <name type="scientific">Hortaea werneckii</name>
    <name type="common">Black yeast</name>
    <name type="synonym">Cladosporium werneckii</name>
    <dbReference type="NCBI Taxonomy" id="91943"/>
    <lineage>
        <taxon>Eukaryota</taxon>
        <taxon>Fungi</taxon>
        <taxon>Dikarya</taxon>
        <taxon>Ascomycota</taxon>
        <taxon>Pezizomycotina</taxon>
        <taxon>Dothideomycetes</taxon>
        <taxon>Dothideomycetidae</taxon>
        <taxon>Mycosphaerellales</taxon>
        <taxon>Teratosphaeriaceae</taxon>
        <taxon>Hortaea</taxon>
    </lineage>
</organism>
<feature type="compositionally biased region" description="Low complexity" evidence="1">
    <location>
        <begin position="535"/>
        <end position="548"/>
    </location>
</feature>
<sequence length="1002" mass="113252">MDSREVEIVDLTGDENPPSIQEPRKPHDPLATERSLGKRPADPSISEPLPKLRRAEYQNEHPPPGPSMPHGTVRQKMMTAPFEAGKRLHERARNDRSLREAMDALVAGTATAWQQAFFERTYNEMMTQQIPFPPFPPPQHLSSMRDKSMDRLLSVDGLVKCVLQQADGPAPNTPYGPQAQCVVDRLCFDLPRQLFETLRNRKYGFPGLDQEVEEYDLAIESARRAVNAPWPGREPIPYTSAVETALAERYKLSRHIMNGPWVGLYNIETDSLDQAVLPKSEKLIVRRSVIRSDYWKEMNNAEFNGQLEKSYCWEIGSRTLFHAVAQGLSLEHPFFGNVLERAFNQCMVKDGAGGIMNISTTPLSKSWSNGPLAQPMRPRNRNSAAPPLGPWPQDSGCPAARSYGGYAEYCQMRPSTIADYALDLSRQDHLLCLDCLLCILAKRVKDEPALWKHFTDVAMGATSFEARRGYNNAVSKTVTYLRQFSDQKVPEFRKLAQDEDTQDESLQRNNSVPGFLERGRAEEGSWSKQPIEPGESSSSASRSQNLSERSSEPRFGNGEDVVELQRPAQQIPSDTEDVSEEQTDKSPANIDELSNENLQILATRIRIIRTMSSFTSSDPIVRELVVLANAEAEFAQTLDQVAQGNNNTSTRRTPLETFRQAIEAIKNDIERPPAMRGLPEPLSSEEWPLKVSPQYKTHMEWTKKRGERIPVEKKPSKYLAHPDSFIQMHWKDHHDVAYPLTLLPKATWTVLHNNKPHGAICAHCRRPRQLSAHDRKLFLTAERLSWPRLTFGYKARTGIEEALWPVNFELGVEEPVQFSMHHDIFSAKKSVKNKNFPYSDSSEAEMVMRVVEHAEILTEASWELWRNLDQEPTITPNHLSAEVFSRPSSDRQPLREISDNARPQAPPTPPSSATKPGKAPESFPSVSSSSSSSSSMSLVEMYSSLDRIERNSPTAARFLEAYAEKLHREVCKGGWVEENVRDDGDEEVKEEEEDEEGGLHVW</sequence>